<accession>A0A0R1GZU5</accession>
<dbReference type="PANTHER" id="PTHR31126:SF1">
    <property type="entry name" value="TYROSINE SPECIFIC PROTEIN PHOSPHATASES DOMAIN-CONTAINING PROTEIN"/>
    <property type="match status" value="1"/>
</dbReference>
<dbReference type="InterPro" id="IPR016130">
    <property type="entry name" value="Tyr_Pase_AS"/>
</dbReference>
<evidence type="ECO:0000313" key="2">
    <source>
        <dbReference type="EMBL" id="KRK37635.1"/>
    </source>
</evidence>
<dbReference type="AlphaFoldDB" id="A0A0R1GZU5"/>
<dbReference type="Proteomes" id="UP000050909">
    <property type="component" value="Unassembled WGS sequence"/>
</dbReference>
<dbReference type="PANTHER" id="PTHR31126">
    <property type="entry name" value="TYROSINE-PROTEIN PHOSPHATASE"/>
    <property type="match status" value="1"/>
</dbReference>
<keyword evidence="3" id="KW-1185">Reference proteome</keyword>
<dbReference type="RefSeq" id="WP_056945766.1">
    <property type="nucleotide sequence ID" value="NZ_AZCV01000004.1"/>
</dbReference>
<dbReference type="Pfam" id="PF13350">
    <property type="entry name" value="Y_phosphatase3"/>
    <property type="match status" value="1"/>
</dbReference>
<dbReference type="PROSITE" id="PS00383">
    <property type="entry name" value="TYR_PHOSPHATASE_1"/>
    <property type="match status" value="1"/>
</dbReference>
<comment type="similarity">
    <text evidence="1">Belongs to the protein-tyrosine phosphatase family.</text>
</comment>
<reference evidence="2 3" key="1">
    <citation type="journal article" date="2015" name="Genome Announc.">
        <title>Expanding the biotechnology potential of lactobacilli through comparative genomics of 213 strains and associated genera.</title>
        <authorList>
            <person name="Sun Z."/>
            <person name="Harris H.M."/>
            <person name="McCann A."/>
            <person name="Guo C."/>
            <person name="Argimon S."/>
            <person name="Zhang W."/>
            <person name="Yang X."/>
            <person name="Jeffery I.B."/>
            <person name="Cooney J.C."/>
            <person name="Kagawa T.F."/>
            <person name="Liu W."/>
            <person name="Song Y."/>
            <person name="Salvetti E."/>
            <person name="Wrobel A."/>
            <person name="Rasinkangas P."/>
            <person name="Parkhill J."/>
            <person name="Rea M.C."/>
            <person name="O'Sullivan O."/>
            <person name="Ritari J."/>
            <person name="Douillard F.P."/>
            <person name="Paul Ross R."/>
            <person name="Yang R."/>
            <person name="Briner A.E."/>
            <person name="Felis G.E."/>
            <person name="de Vos W.M."/>
            <person name="Barrangou R."/>
            <person name="Klaenhammer T.R."/>
            <person name="Caufield P.W."/>
            <person name="Cui Y."/>
            <person name="Zhang H."/>
            <person name="O'Toole P.W."/>
        </authorList>
    </citation>
    <scope>NUCLEOTIDE SEQUENCE [LARGE SCALE GENOMIC DNA]</scope>
    <source>
        <strain evidence="2 3">DSM 20534</strain>
    </source>
</reference>
<evidence type="ECO:0000313" key="3">
    <source>
        <dbReference type="Proteomes" id="UP000050909"/>
    </source>
</evidence>
<comment type="caution">
    <text evidence="2">The sequence shown here is derived from an EMBL/GenBank/DDBJ whole genome shotgun (WGS) entry which is preliminary data.</text>
</comment>
<dbReference type="PATRIC" id="fig|1423722.3.peg.1276"/>
<dbReference type="GO" id="GO:0004721">
    <property type="term" value="F:phosphoprotein phosphatase activity"/>
    <property type="evidence" value="ECO:0007669"/>
    <property type="project" value="InterPro"/>
</dbReference>
<dbReference type="EMBL" id="AZCV01000004">
    <property type="protein sequence ID" value="KRK37635.1"/>
    <property type="molecule type" value="Genomic_DNA"/>
</dbReference>
<protein>
    <submittedName>
        <fullName evidence="2">Protein-tyrosine phosphatase</fullName>
    </submittedName>
</protein>
<dbReference type="InterPro" id="IPR026893">
    <property type="entry name" value="Tyr/Ser_Pase_IphP-type"/>
</dbReference>
<gene>
    <name evidence="2" type="ORF">FC62_GL001251</name>
</gene>
<dbReference type="SUPFAM" id="SSF52799">
    <property type="entry name" value="(Phosphotyrosine protein) phosphatases II"/>
    <property type="match status" value="1"/>
</dbReference>
<dbReference type="Gene3D" id="3.90.190.10">
    <property type="entry name" value="Protein tyrosine phosphatase superfamily"/>
    <property type="match status" value="1"/>
</dbReference>
<sequence>MAEYQRVIQLAGALNFRDLGGYVNQHGQTVSWGKIYRAADLSLLTQSDRDKLSWLQIKHDVDLRSTSEQERNPDRLWSGAKLTKNPIYPEQGNTPALFGTPSIWWRKVHHIPEAANGFAQIYQNVILNKHAKQAFATTFKILLQNEPTVFHCSAGKDRTGMTAALVLLALEVPEETIIADYLLTNELFGFGTGNVPEDEAEIERLVSRMNLQTGEAEVMQTVIETINVGYGGIANYWQDALGLKLDQFQKLRKLYLVDDN</sequence>
<proteinExistence type="inferred from homology"/>
<name>A0A0R1GZU5_9LACO</name>
<dbReference type="InterPro" id="IPR029021">
    <property type="entry name" value="Prot-tyrosine_phosphatase-like"/>
</dbReference>
<organism evidence="2 3">
    <name type="scientific">Amylolactobacillus amylotrophicus DSM 20534</name>
    <dbReference type="NCBI Taxonomy" id="1423722"/>
    <lineage>
        <taxon>Bacteria</taxon>
        <taxon>Bacillati</taxon>
        <taxon>Bacillota</taxon>
        <taxon>Bacilli</taxon>
        <taxon>Lactobacillales</taxon>
        <taxon>Lactobacillaceae</taxon>
        <taxon>Amylolactobacillus</taxon>
    </lineage>
</organism>
<evidence type="ECO:0000256" key="1">
    <source>
        <dbReference type="ARBA" id="ARBA00009580"/>
    </source>
</evidence>